<gene>
    <name evidence="2" type="ORF">CSCA_5118</name>
</gene>
<sequence>MVYSLIFGLVTLAFGLIPKIVRPKKINSWYGYRTPISMINQETWDEGNRYSSNQYIIAGIVLIIIGKISYTFIANKPYLVPLIAFVPVLSVTVFTTDKHLKKIFDSNGEKISNSGKLKEKGI</sequence>
<proteinExistence type="predicted"/>
<feature type="transmembrane region" description="Helical" evidence="1">
    <location>
        <begin position="78"/>
        <end position="96"/>
    </location>
</feature>
<dbReference type="EMBL" id="CP009933">
    <property type="protein sequence ID" value="AKA72243.1"/>
    <property type="molecule type" value="Genomic_DNA"/>
</dbReference>
<evidence type="ECO:0000313" key="2">
    <source>
        <dbReference type="EMBL" id="AKA72243.1"/>
    </source>
</evidence>
<keyword evidence="1" id="KW-0472">Membrane</keyword>
<evidence type="ECO:0000256" key="1">
    <source>
        <dbReference type="SAM" id="Phobius"/>
    </source>
</evidence>
<reference evidence="2 3" key="1">
    <citation type="journal article" date="2015" name="J. Biotechnol.">
        <title>Complete genome sequence of a malodorant-producing acetogen, Clostridium scatologenes ATCC 25775(T).</title>
        <authorList>
            <person name="Zhu Z."/>
            <person name="Guo T."/>
            <person name="Zheng H."/>
            <person name="Song T."/>
            <person name="Ouyang P."/>
            <person name="Xie J."/>
        </authorList>
    </citation>
    <scope>NUCLEOTIDE SEQUENCE [LARGE SCALE GENOMIC DNA]</scope>
    <source>
        <strain evidence="2 3">ATCC 25775</strain>
    </source>
</reference>
<keyword evidence="1" id="KW-1133">Transmembrane helix</keyword>
<accession>A0A0E3K5B2</accession>
<organism evidence="2 3">
    <name type="scientific">Clostridium scatologenes</name>
    <dbReference type="NCBI Taxonomy" id="1548"/>
    <lineage>
        <taxon>Bacteria</taxon>
        <taxon>Bacillati</taxon>
        <taxon>Bacillota</taxon>
        <taxon>Clostridia</taxon>
        <taxon>Eubacteriales</taxon>
        <taxon>Clostridiaceae</taxon>
        <taxon>Clostridium</taxon>
    </lineage>
</organism>
<dbReference type="STRING" id="1548.CSCA_5118"/>
<evidence type="ECO:0000313" key="3">
    <source>
        <dbReference type="Proteomes" id="UP000033115"/>
    </source>
</evidence>
<name>A0A0E3K5B2_CLOSL</name>
<protein>
    <recommendedName>
        <fullName evidence="4">SdpI/YhfL protein family</fullName>
    </recommendedName>
</protein>
<dbReference type="KEGG" id="csq:CSCA_5118"/>
<dbReference type="RefSeq" id="WP_029160120.1">
    <property type="nucleotide sequence ID" value="NZ_CP009933.1"/>
</dbReference>
<evidence type="ECO:0008006" key="4">
    <source>
        <dbReference type="Google" id="ProtNLM"/>
    </source>
</evidence>
<dbReference type="Proteomes" id="UP000033115">
    <property type="component" value="Chromosome"/>
</dbReference>
<dbReference type="Pfam" id="PF13630">
    <property type="entry name" value="SdpI"/>
    <property type="match status" value="1"/>
</dbReference>
<keyword evidence="1" id="KW-0812">Transmembrane</keyword>
<dbReference type="InterPro" id="IPR025962">
    <property type="entry name" value="SdpI/YhfL"/>
</dbReference>
<keyword evidence="3" id="KW-1185">Reference proteome</keyword>
<dbReference type="AlphaFoldDB" id="A0A0E3K5B2"/>
<feature type="transmembrane region" description="Helical" evidence="1">
    <location>
        <begin position="55"/>
        <end position="73"/>
    </location>
</feature>
<dbReference type="HOGENOM" id="CLU_155106_2_0_9"/>